<accession>M3Y3G9</accession>
<protein>
    <submittedName>
        <fullName evidence="2">Uncharacterized protein</fullName>
    </submittedName>
</protein>
<feature type="region of interest" description="Disordered" evidence="1">
    <location>
        <begin position="1"/>
        <end position="49"/>
    </location>
</feature>
<proteinExistence type="predicted"/>
<dbReference type="Ensembl" id="ENSMPUT00000005973.1">
    <property type="protein sequence ID" value="ENSMPUP00000005870.1"/>
    <property type="gene ID" value="ENSMPUG00000005920.1"/>
</dbReference>
<reference evidence="2" key="1">
    <citation type="submission" date="2024-06" db="UniProtKB">
        <authorList>
            <consortium name="Ensembl"/>
        </authorList>
    </citation>
    <scope>IDENTIFICATION</scope>
</reference>
<dbReference type="EMBL" id="AEYP01059784">
    <property type="status" value="NOT_ANNOTATED_CDS"/>
    <property type="molecule type" value="Genomic_DNA"/>
</dbReference>
<organism evidence="2">
    <name type="scientific">Mustela putorius furo</name>
    <name type="common">European domestic ferret</name>
    <name type="synonym">Mustela furo</name>
    <dbReference type="NCBI Taxonomy" id="9669"/>
    <lineage>
        <taxon>Eukaryota</taxon>
        <taxon>Metazoa</taxon>
        <taxon>Chordata</taxon>
        <taxon>Craniata</taxon>
        <taxon>Vertebrata</taxon>
        <taxon>Euteleostomi</taxon>
        <taxon>Mammalia</taxon>
        <taxon>Eutheria</taxon>
        <taxon>Laurasiatheria</taxon>
        <taxon>Carnivora</taxon>
        <taxon>Caniformia</taxon>
        <taxon>Musteloidea</taxon>
        <taxon>Mustelidae</taxon>
        <taxon>Mustelinae</taxon>
        <taxon>Mustela</taxon>
    </lineage>
</organism>
<dbReference type="EMBL" id="AEYP01059783">
    <property type="status" value="NOT_ANNOTATED_CDS"/>
    <property type="molecule type" value="Genomic_DNA"/>
</dbReference>
<name>M3Y3G9_MUSPF</name>
<dbReference type="AlphaFoldDB" id="M3Y3G9"/>
<dbReference type="InParanoid" id="M3Y3G9"/>
<dbReference type="HOGENOM" id="CLU_2365051_0_0_1"/>
<feature type="compositionally biased region" description="Polar residues" evidence="1">
    <location>
        <begin position="1"/>
        <end position="13"/>
    </location>
</feature>
<evidence type="ECO:0000313" key="2">
    <source>
        <dbReference type="Ensembl" id="ENSMPUP00000005870.1"/>
    </source>
</evidence>
<evidence type="ECO:0000256" key="1">
    <source>
        <dbReference type="SAM" id="MobiDB-lite"/>
    </source>
</evidence>
<sequence length="96" mass="10394">GSRSKSPEPTTESDTGKVFNKCDVLTTPSAQSEEVILTPPPPRQEQPFSLPSMTEATTFTPICILRTPPLRHWVGWTRAYISSTSKGAQESCLSGG</sequence>